<dbReference type="EMBL" id="AMYD01001052">
    <property type="protein sequence ID" value="EQB54780.1"/>
    <property type="molecule type" value="Genomic_DNA"/>
</dbReference>
<sequence>MIFLRTDTIELTQHIDENDTPYAVLSHTWGPEEVMYGDLVRSRPSAVARAGFAKIREACRIALEEHQLRYLWIDTCCIDRNDAADLYASINFSFRRFRSAALCIAYLSDFDFDPSSAQPNEENSRPTDYHRSFIRSRWFNRSWTIQELIAPSQLLFYSRQWKLFDERSPLIGILYERTGIDPYALAGGDLSQIPVARRMLWAVSRNSTRLEDWAYSLNGLFDVETAPEYGEGHRSAFLRLQEAILKKYKDPTIFAWRDDWPEKYSSWEECEELVRSTQLTDYLAKTPAHFSHVGPLFPILNVPDDDGYQSVAVEDLDTDKDDWETSSVASFESSTTLVGSSASGPVRSGLTKAISFLLENEVLYPLFETAIQRPSFGAERLRRNLARLLRQLGKELAVEATLKDESLSAVFLRQYRIPIASAITMRVSEKCLAPVLVDPLESPAPDPPDEGTSDTATEERDQDDAETEVNYETMEKERDEEDEPDDTAPEYKEEAADLDFESISFETRR</sequence>
<feature type="compositionally biased region" description="Acidic residues" evidence="1">
    <location>
        <begin position="478"/>
        <end position="488"/>
    </location>
</feature>
<proteinExistence type="predicted"/>
<evidence type="ECO:0000259" key="3">
    <source>
        <dbReference type="Pfam" id="PF26640"/>
    </source>
</evidence>
<evidence type="ECO:0000259" key="2">
    <source>
        <dbReference type="Pfam" id="PF06985"/>
    </source>
</evidence>
<evidence type="ECO:0000313" key="4">
    <source>
        <dbReference type="EMBL" id="EQB54780.1"/>
    </source>
</evidence>
<evidence type="ECO:0000256" key="1">
    <source>
        <dbReference type="SAM" id="MobiDB-lite"/>
    </source>
</evidence>
<dbReference type="AlphaFoldDB" id="T0M219"/>
<evidence type="ECO:0000313" key="5">
    <source>
        <dbReference type="Proteomes" id="UP000015530"/>
    </source>
</evidence>
<feature type="domain" description="DUF8212" evidence="3">
    <location>
        <begin position="236"/>
        <end position="292"/>
    </location>
</feature>
<feature type="compositionally biased region" description="Acidic residues" evidence="1">
    <location>
        <begin position="460"/>
        <end position="469"/>
    </location>
</feature>
<dbReference type="PANTHER" id="PTHR10622">
    <property type="entry name" value="HET DOMAIN-CONTAINING PROTEIN"/>
    <property type="match status" value="1"/>
</dbReference>
<dbReference type="STRING" id="1237896.T0M219"/>
<dbReference type="Proteomes" id="UP000015530">
    <property type="component" value="Unassembled WGS sequence"/>
</dbReference>
<accession>T0M219</accession>
<dbReference type="OrthoDB" id="4844140at2759"/>
<comment type="caution">
    <text evidence="4">The sequence shown here is derived from an EMBL/GenBank/DDBJ whole genome shotgun (WGS) entry which is preliminary data.</text>
</comment>
<dbReference type="Pfam" id="PF06985">
    <property type="entry name" value="HET"/>
    <property type="match status" value="1"/>
</dbReference>
<feature type="region of interest" description="Disordered" evidence="1">
    <location>
        <begin position="438"/>
        <end position="509"/>
    </location>
</feature>
<dbReference type="InterPro" id="IPR010730">
    <property type="entry name" value="HET"/>
</dbReference>
<reference evidence="5" key="1">
    <citation type="journal article" date="2013" name="Mol. Plant Microbe Interact.">
        <title>Global aspects of pacC regulation of pathogenicity genes in Colletotrichum gloeosporioides as revealed by transcriptome analysis.</title>
        <authorList>
            <person name="Alkan N."/>
            <person name="Meng X."/>
            <person name="Friedlander G."/>
            <person name="Reuveni E."/>
            <person name="Sukno S."/>
            <person name="Sherman A."/>
            <person name="Thon M."/>
            <person name="Fluhr R."/>
            <person name="Prusky D."/>
        </authorList>
    </citation>
    <scope>NUCLEOTIDE SEQUENCE [LARGE SCALE GENOMIC DNA]</scope>
    <source>
        <strain evidence="5">Cg-14</strain>
    </source>
</reference>
<protein>
    <submittedName>
        <fullName evidence="4">HET domain-containing protein</fullName>
    </submittedName>
</protein>
<organism evidence="4 5">
    <name type="scientific">Colletotrichum gloeosporioides (strain Cg-14)</name>
    <name type="common">Anthracnose fungus</name>
    <name type="synonym">Glomerella cingulata</name>
    <dbReference type="NCBI Taxonomy" id="1237896"/>
    <lineage>
        <taxon>Eukaryota</taxon>
        <taxon>Fungi</taxon>
        <taxon>Dikarya</taxon>
        <taxon>Ascomycota</taxon>
        <taxon>Pezizomycotina</taxon>
        <taxon>Sordariomycetes</taxon>
        <taxon>Hypocreomycetidae</taxon>
        <taxon>Glomerellales</taxon>
        <taxon>Glomerellaceae</taxon>
        <taxon>Colletotrichum</taxon>
        <taxon>Colletotrichum gloeosporioides species complex</taxon>
    </lineage>
</organism>
<dbReference type="HOGENOM" id="CLU_535276_0_0_1"/>
<name>T0M219_COLGC</name>
<dbReference type="PANTHER" id="PTHR10622:SF10">
    <property type="entry name" value="HET DOMAIN-CONTAINING PROTEIN"/>
    <property type="match status" value="1"/>
</dbReference>
<dbReference type="InterPro" id="IPR058525">
    <property type="entry name" value="DUF8212"/>
</dbReference>
<feature type="domain" description="Heterokaryon incompatibility" evidence="2">
    <location>
        <begin position="22"/>
        <end position="147"/>
    </location>
</feature>
<dbReference type="Pfam" id="PF26640">
    <property type="entry name" value="DUF8212"/>
    <property type="match status" value="1"/>
</dbReference>
<gene>
    <name evidence="4" type="ORF">CGLO_05336</name>
</gene>